<keyword evidence="3" id="KW-1185">Reference proteome</keyword>
<proteinExistence type="predicted"/>
<sequence>MRLISFDSVLNEHGEWDVMKLSSIFTMDVVTYILGIKPPDPYAGSDMCVWRWTAYHDFELKSAYASWSQSALATPDPIWKRIWDLQVPQRLRCFLWLTCQQKFMTNETNRNDTVFAEVTATVEQVIGRSVVWANYYNDSWPIYVQVTNSASTSTPWKKPESGWLCLNVDGAVSLTIGKATIGGLLRDSAGNFLFGFSKFIGCANSLHAELWSLHVGLQLAWDYGIKFLQVQTDCKQVIQLLHGSHVESCPISLVHSIRQLWKRAWFIDLIWISRFGNMAADKLARIANHSSFDLCYLSTLPTDLCDILVADVLDFSL</sequence>
<dbReference type="CDD" id="cd06222">
    <property type="entry name" value="RNase_H_like"/>
    <property type="match status" value="1"/>
</dbReference>
<dbReference type="Gene3D" id="3.30.420.10">
    <property type="entry name" value="Ribonuclease H-like superfamily/Ribonuclease H"/>
    <property type="match status" value="1"/>
</dbReference>
<dbReference type="Proteomes" id="UP001396334">
    <property type="component" value="Unassembled WGS sequence"/>
</dbReference>
<dbReference type="InterPro" id="IPR002156">
    <property type="entry name" value="RNaseH_domain"/>
</dbReference>
<dbReference type="EMBL" id="JBBPBN010000005">
    <property type="protein sequence ID" value="KAK9038872.1"/>
    <property type="molecule type" value="Genomic_DNA"/>
</dbReference>
<dbReference type="InterPro" id="IPR036397">
    <property type="entry name" value="RNaseH_sf"/>
</dbReference>
<dbReference type="InterPro" id="IPR053151">
    <property type="entry name" value="RNase_H-like"/>
</dbReference>
<dbReference type="SUPFAM" id="SSF53098">
    <property type="entry name" value="Ribonuclease H-like"/>
    <property type="match status" value="1"/>
</dbReference>
<dbReference type="PANTHER" id="PTHR47723">
    <property type="entry name" value="OS05G0353850 PROTEIN"/>
    <property type="match status" value="1"/>
</dbReference>
<dbReference type="InterPro" id="IPR012337">
    <property type="entry name" value="RNaseH-like_sf"/>
</dbReference>
<organism evidence="2 3">
    <name type="scientific">Hibiscus sabdariffa</name>
    <name type="common">roselle</name>
    <dbReference type="NCBI Taxonomy" id="183260"/>
    <lineage>
        <taxon>Eukaryota</taxon>
        <taxon>Viridiplantae</taxon>
        <taxon>Streptophyta</taxon>
        <taxon>Embryophyta</taxon>
        <taxon>Tracheophyta</taxon>
        <taxon>Spermatophyta</taxon>
        <taxon>Magnoliopsida</taxon>
        <taxon>eudicotyledons</taxon>
        <taxon>Gunneridae</taxon>
        <taxon>Pentapetalae</taxon>
        <taxon>rosids</taxon>
        <taxon>malvids</taxon>
        <taxon>Malvales</taxon>
        <taxon>Malvaceae</taxon>
        <taxon>Malvoideae</taxon>
        <taxon>Hibiscus</taxon>
    </lineage>
</organism>
<evidence type="ECO:0000313" key="3">
    <source>
        <dbReference type="Proteomes" id="UP001396334"/>
    </source>
</evidence>
<feature type="domain" description="RNase H type-1" evidence="1">
    <location>
        <begin position="167"/>
        <end position="285"/>
    </location>
</feature>
<evidence type="ECO:0000259" key="1">
    <source>
        <dbReference type="Pfam" id="PF13456"/>
    </source>
</evidence>
<dbReference type="Pfam" id="PF13456">
    <property type="entry name" value="RVT_3"/>
    <property type="match status" value="1"/>
</dbReference>
<dbReference type="InterPro" id="IPR044730">
    <property type="entry name" value="RNase_H-like_dom_plant"/>
</dbReference>
<accession>A0ABR2TNV1</accession>
<reference evidence="2 3" key="1">
    <citation type="journal article" date="2024" name="G3 (Bethesda)">
        <title>Genome assembly of Hibiscus sabdariffa L. provides insights into metabolisms of medicinal natural products.</title>
        <authorList>
            <person name="Kim T."/>
        </authorList>
    </citation>
    <scope>NUCLEOTIDE SEQUENCE [LARGE SCALE GENOMIC DNA]</scope>
    <source>
        <strain evidence="2">TK-2024</strain>
        <tissue evidence="2">Old leaves</tissue>
    </source>
</reference>
<comment type="caution">
    <text evidence="2">The sequence shown here is derived from an EMBL/GenBank/DDBJ whole genome shotgun (WGS) entry which is preliminary data.</text>
</comment>
<evidence type="ECO:0000313" key="2">
    <source>
        <dbReference type="EMBL" id="KAK9038872.1"/>
    </source>
</evidence>
<protein>
    <recommendedName>
        <fullName evidence="1">RNase H type-1 domain-containing protein</fullName>
    </recommendedName>
</protein>
<name>A0ABR2TNV1_9ROSI</name>
<gene>
    <name evidence="2" type="ORF">V6N11_023715</name>
</gene>
<dbReference type="PANTHER" id="PTHR47723:SF19">
    <property type="entry name" value="POLYNUCLEOTIDYL TRANSFERASE, RIBONUCLEASE H-LIKE SUPERFAMILY PROTEIN"/>
    <property type="match status" value="1"/>
</dbReference>